<dbReference type="Pfam" id="PF08843">
    <property type="entry name" value="AbiEii"/>
    <property type="match status" value="1"/>
</dbReference>
<evidence type="ECO:0000313" key="2">
    <source>
        <dbReference type="Proteomes" id="UP000715965"/>
    </source>
</evidence>
<accession>A0ABR9SCM6</accession>
<dbReference type="EMBL" id="JADDOJ010000016">
    <property type="protein sequence ID" value="MBE7940103.1"/>
    <property type="molecule type" value="Genomic_DNA"/>
</dbReference>
<reference evidence="1 2" key="1">
    <citation type="submission" date="2020-10" db="EMBL/GenBank/DDBJ databases">
        <title>Draft genome of Ramlibacter aquaticus LMG 30558.</title>
        <authorList>
            <person name="Props R."/>
        </authorList>
    </citation>
    <scope>NUCLEOTIDE SEQUENCE [LARGE SCALE GENOMIC DNA]</scope>
    <source>
        <strain evidence="1 2">LMG 30558</strain>
    </source>
</reference>
<dbReference type="GO" id="GO:0016740">
    <property type="term" value="F:transferase activity"/>
    <property type="evidence" value="ECO:0007669"/>
    <property type="project" value="UniProtKB-KW"/>
</dbReference>
<gene>
    <name evidence="1" type="ORF">IM725_05905</name>
</gene>
<dbReference type="Proteomes" id="UP000715965">
    <property type="component" value="Unassembled WGS sequence"/>
</dbReference>
<dbReference type="InterPro" id="IPR014942">
    <property type="entry name" value="AbiEii"/>
</dbReference>
<organism evidence="1 2">
    <name type="scientific">Ramlibacter aquaticus</name>
    <dbReference type="NCBI Taxonomy" id="2780094"/>
    <lineage>
        <taxon>Bacteria</taxon>
        <taxon>Pseudomonadati</taxon>
        <taxon>Pseudomonadota</taxon>
        <taxon>Betaproteobacteria</taxon>
        <taxon>Burkholderiales</taxon>
        <taxon>Comamonadaceae</taxon>
        <taxon>Ramlibacter</taxon>
    </lineage>
</organism>
<dbReference type="Gene3D" id="3.10.450.620">
    <property type="entry name" value="JHP933, nucleotidyltransferase-like core domain"/>
    <property type="match status" value="1"/>
</dbReference>
<proteinExistence type="predicted"/>
<name>A0ABR9SCM6_9BURK</name>
<comment type="caution">
    <text evidence="1">The sequence shown here is derived from an EMBL/GenBank/DDBJ whole genome shotgun (WGS) entry which is preliminary data.</text>
</comment>
<evidence type="ECO:0000313" key="1">
    <source>
        <dbReference type="EMBL" id="MBE7940103.1"/>
    </source>
</evidence>
<sequence>MDDVAFSRELLQARLLVELMSQAAHKELVLKGGLAMRAVMGSTRYTKDIDLDAVGPASEARLQGIVRRALERVTKQPGLIEDATWSEPKQTGTTLRWKVNGRAPGSARPIALTVEISRRPWTADFQTKEVELSPDFAEGAAKGSRVLTLDEQALAVCKVLALTDPKRDAARDLFDLSVLLETPLEDPAKLLVTQERERLQLALDELWAKVEKMDYARFKQDVAPYLRPETVDAISEEDYEEMRVNVAERVEQWLEAAVKQQESDQQGKALAMPGVK</sequence>
<keyword evidence="2" id="KW-1185">Reference proteome</keyword>
<protein>
    <submittedName>
        <fullName evidence="1">Nucleotidyl transferase AbiEii/AbiGii toxin family protein</fullName>
    </submittedName>
</protein>
<dbReference type="RefSeq" id="WP_193779647.1">
    <property type="nucleotide sequence ID" value="NZ_JADDOJ010000016.1"/>
</dbReference>
<keyword evidence="1" id="KW-0808">Transferase</keyword>